<dbReference type="Proteomes" id="UP000036403">
    <property type="component" value="Unassembled WGS sequence"/>
</dbReference>
<sequence>MIATKILLMYTWKLQERSLSNADRDLLTTMLSYLKKLHGPVVSNLDRDLLRDVSSKLDMVLMNQRRILNEIFPGEAVIERPENCPPLPLRDERSFQTFNKFLKDKIAFSQFLVKDICLFQTNYLNAHIVDNSEQWNAAIRLMSIVLYNEFARLISWKGTKGVKISFYGTRIKEALF</sequence>
<evidence type="ECO:0000313" key="1">
    <source>
        <dbReference type="EMBL" id="KMQ83766.1"/>
    </source>
</evidence>
<dbReference type="OrthoDB" id="7545960at2759"/>
<proteinExistence type="predicted"/>
<evidence type="ECO:0000313" key="2">
    <source>
        <dbReference type="Proteomes" id="UP000036403"/>
    </source>
</evidence>
<comment type="caution">
    <text evidence="1">The sequence shown here is derived from an EMBL/GenBank/DDBJ whole genome shotgun (WGS) entry which is preliminary data.</text>
</comment>
<feature type="non-terminal residue" evidence="1">
    <location>
        <position position="176"/>
    </location>
</feature>
<gene>
    <name evidence="1" type="ORF">RF55_19150</name>
</gene>
<organism evidence="1 2">
    <name type="scientific">Lasius niger</name>
    <name type="common">Black garden ant</name>
    <dbReference type="NCBI Taxonomy" id="67767"/>
    <lineage>
        <taxon>Eukaryota</taxon>
        <taxon>Metazoa</taxon>
        <taxon>Ecdysozoa</taxon>
        <taxon>Arthropoda</taxon>
        <taxon>Hexapoda</taxon>
        <taxon>Insecta</taxon>
        <taxon>Pterygota</taxon>
        <taxon>Neoptera</taxon>
        <taxon>Endopterygota</taxon>
        <taxon>Hymenoptera</taxon>
        <taxon>Apocrita</taxon>
        <taxon>Aculeata</taxon>
        <taxon>Formicoidea</taxon>
        <taxon>Formicidae</taxon>
        <taxon>Formicinae</taxon>
        <taxon>Lasius</taxon>
        <taxon>Lasius</taxon>
    </lineage>
</organism>
<reference evidence="1 2" key="1">
    <citation type="submission" date="2015-04" db="EMBL/GenBank/DDBJ databases">
        <title>Lasius niger genome sequencing.</title>
        <authorList>
            <person name="Konorov E.A."/>
            <person name="Nikitin M.A."/>
            <person name="Kirill M.V."/>
            <person name="Chang P."/>
        </authorList>
    </citation>
    <scope>NUCLEOTIDE SEQUENCE [LARGE SCALE GENOMIC DNA]</scope>
    <source>
        <tissue evidence="1">Whole</tissue>
    </source>
</reference>
<dbReference type="PaxDb" id="67767-A0A0J7K0S0"/>
<dbReference type="AlphaFoldDB" id="A0A0J7K0S0"/>
<keyword evidence="2" id="KW-1185">Reference proteome</keyword>
<dbReference type="EMBL" id="LBMM01018513">
    <property type="protein sequence ID" value="KMQ83766.1"/>
    <property type="molecule type" value="Genomic_DNA"/>
</dbReference>
<accession>A0A0J7K0S0</accession>
<protein>
    <submittedName>
        <fullName evidence="1">Ancient domain protein 2</fullName>
    </submittedName>
</protein>
<name>A0A0J7K0S0_LASNI</name>